<keyword evidence="6" id="KW-0479">Metal-binding</keyword>
<dbReference type="InterPro" id="IPR004162">
    <property type="entry name" value="SINA-like_animal"/>
</dbReference>
<keyword evidence="7 10" id="KW-0863">Zinc-finger</keyword>
<evidence type="ECO:0000259" key="12">
    <source>
        <dbReference type="PROSITE" id="PS51081"/>
    </source>
</evidence>
<evidence type="ECO:0000256" key="2">
    <source>
        <dbReference type="ARBA" id="ARBA00004906"/>
    </source>
</evidence>
<accession>A0ABQ9J075</accession>
<evidence type="ECO:0000259" key="11">
    <source>
        <dbReference type="PROSITE" id="PS50089"/>
    </source>
</evidence>
<evidence type="ECO:0000256" key="10">
    <source>
        <dbReference type="PROSITE-ProRule" id="PRU00455"/>
    </source>
</evidence>
<dbReference type="PROSITE" id="PS51081">
    <property type="entry name" value="ZF_SIAH"/>
    <property type="match status" value="1"/>
</dbReference>
<dbReference type="PROSITE" id="PS50089">
    <property type="entry name" value="ZF_RING_2"/>
    <property type="match status" value="1"/>
</dbReference>
<evidence type="ECO:0000313" key="13">
    <source>
        <dbReference type="EMBL" id="KAJ8970137.1"/>
    </source>
</evidence>
<dbReference type="EMBL" id="JAPWTJ010001668">
    <property type="protein sequence ID" value="KAJ8970137.1"/>
    <property type="molecule type" value="Genomic_DNA"/>
</dbReference>
<dbReference type="Gene3D" id="3.30.40.10">
    <property type="entry name" value="Zinc/RING finger domain, C3HC4 (zinc finger)"/>
    <property type="match status" value="1"/>
</dbReference>
<dbReference type="SUPFAM" id="SSF57850">
    <property type="entry name" value="RING/U-box"/>
    <property type="match status" value="1"/>
</dbReference>
<evidence type="ECO:0000256" key="5">
    <source>
        <dbReference type="ARBA" id="ARBA00022679"/>
    </source>
</evidence>
<feature type="domain" description="RING-type" evidence="11">
    <location>
        <begin position="32"/>
        <end position="67"/>
    </location>
</feature>
<comment type="catalytic activity">
    <reaction evidence="1">
        <text>S-ubiquitinyl-[E2 ubiquitin-conjugating enzyme]-L-cysteine + [acceptor protein]-L-lysine = [E2 ubiquitin-conjugating enzyme]-L-cysteine + N(6)-ubiquitinyl-[acceptor protein]-L-lysine.</text>
        <dbReference type="EC" id="2.3.2.27"/>
    </reaction>
</comment>
<dbReference type="PANTHER" id="PTHR45877">
    <property type="entry name" value="E3 UBIQUITIN-PROTEIN LIGASE SIAH2"/>
    <property type="match status" value="1"/>
</dbReference>
<comment type="similarity">
    <text evidence="3">Belongs to the SINA (Seven in absentia) family.</text>
</comment>
<evidence type="ECO:0000256" key="3">
    <source>
        <dbReference type="ARBA" id="ARBA00009119"/>
    </source>
</evidence>
<keyword evidence="9" id="KW-0862">Zinc</keyword>
<keyword evidence="14" id="KW-1185">Reference proteome</keyword>
<evidence type="ECO:0000256" key="4">
    <source>
        <dbReference type="ARBA" id="ARBA00012483"/>
    </source>
</evidence>
<evidence type="ECO:0000313" key="14">
    <source>
        <dbReference type="Proteomes" id="UP001162164"/>
    </source>
</evidence>
<dbReference type="InterPro" id="IPR049548">
    <property type="entry name" value="Sina-like_RING"/>
</dbReference>
<dbReference type="EC" id="2.3.2.27" evidence="4"/>
<dbReference type="Pfam" id="PF21362">
    <property type="entry name" value="Sina_RING"/>
    <property type="match status" value="1"/>
</dbReference>
<evidence type="ECO:0000256" key="8">
    <source>
        <dbReference type="ARBA" id="ARBA00022786"/>
    </source>
</evidence>
<proteinExistence type="inferred from homology"/>
<keyword evidence="8" id="KW-0833">Ubl conjugation pathway</keyword>
<evidence type="ECO:0000256" key="9">
    <source>
        <dbReference type="ARBA" id="ARBA00022833"/>
    </source>
</evidence>
<feature type="domain" description="SIAH-type" evidence="12">
    <location>
        <begin position="84"/>
        <end position="153"/>
    </location>
</feature>
<name>A0ABQ9J075_9CUCU</name>
<dbReference type="InterPro" id="IPR001841">
    <property type="entry name" value="Znf_RING"/>
</dbReference>
<organism evidence="13 14">
    <name type="scientific">Molorchus minor</name>
    <dbReference type="NCBI Taxonomy" id="1323400"/>
    <lineage>
        <taxon>Eukaryota</taxon>
        <taxon>Metazoa</taxon>
        <taxon>Ecdysozoa</taxon>
        <taxon>Arthropoda</taxon>
        <taxon>Hexapoda</taxon>
        <taxon>Insecta</taxon>
        <taxon>Pterygota</taxon>
        <taxon>Neoptera</taxon>
        <taxon>Endopterygota</taxon>
        <taxon>Coleoptera</taxon>
        <taxon>Polyphaga</taxon>
        <taxon>Cucujiformia</taxon>
        <taxon>Chrysomeloidea</taxon>
        <taxon>Cerambycidae</taxon>
        <taxon>Lamiinae</taxon>
        <taxon>Monochamini</taxon>
        <taxon>Molorchus</taxon>
    </lineage>
</organism>
<reference evidence="13" key="1">
    <citation type="journal article" date="2023" name="Insect Mol. Biol.">
        <title>Genome sequencing provides insights into the evolution of gene families encoding plant cell wall-degrading enzymes in longhorned beetles.</title>
        <authorList>
            <person name="Shin N.R."/>
            <person name="Okamura Y."/>
            <person name="Kirsch R."/>
            <person name="Pauchet Y."/>
        </authorList>
    </citation>
    <scope>NUCLEOTIDE SEQUENCE</scope>
    <source>
        <strain evidence="13">MMC_N1</strain>
    </source>
</reference>
<evidence type="ECO:0000256" key="6">
    <source>
        <dbReference type="ARBA" id="ARBA00022723"/>
    </source>
</evidence>
<dbReference type="PANTHER" id="PTHR45877:SF2">
    <property type="entry name" value="E3 UBIQUITIN-PROTEIN LIGASE SINA-RELATED"/>
    <property type="match status" value="1"/>
</dbReference>
<evidence type="ECO:0000256" key="1">
    <source>
        <dbReference type="ARBA" id="ARBA00000900"/>
    </source>
</evidence>
<keyword evidence="5" id="KW-0808">Transferase</keyword>
<dbReference type="InterPro" id="IPR013010">
    <property type="entry name" value="Znf_SIAH"/>
</dbReference>
<comment type="caution">
    <text evidence="13">The sequence shown here is derived from an EMBL/GenBank/DDBJ whole genome shotgun (WGS) entry which is preliminary data.</text>
</comment>
<sequence length="341" mass="38361">MAPTAENITVTDMPTEHPLRDLYNSILSCFQCPVCEKYMSPPIGQCMLGHNFCSNCLNNTNLCPICNGRLSNGRCFRLETIHSLLIVQCKYHEEGCTFLGQEQALVIHHMTCKYASIPCPLAGNINSYIPSLGACPWKGTKSDVLAHCEQAHPENALIGSTHLLTSFDFLRADHLVTPILIEAFGKLFKLSYAMHHEADRVAFAVHCLDDDEATEHFRFEIGFFEEGSGKEVYAVRSPCYPYGKDMSVDEIFSSGNCVIMFYNTVAKWCNQDGDLNQSTNSSFEFSNNAKNNNLLKNYMDLYLTMLIEFETIKSHTIFPTTTTYNVVRKEEILRAGFTMVG</sequence>
<protein>
    <recommendedName>
        <fullName evidence="4">RING-type E3 ubiquitin transferase</fullName>
        <ecNumber evidence="4">2.3.2.27</ecNumber>
    </recommendedName>
</protein>
<dbReference type="InterPro" id="IPR013083">
    <property type="entry name" value="Znf_RING/FYVE/PHD"/>
</dbReference>
<gene>
    <name evidence="13" type="ORF">NQ317_013583</name>
</gene>
<comment type="pathway">
    <text evidence="2">Protein modification; protein ubiquitination.</text>
</comment>
<dbReference type="Proteomes" id="UP001162164">
    <property type="component" value="Unassembled WGS sequence"/>
</dbReference>
<evidence type="ECO:0000256" key="7">
    <source>
        <dbReference type="ARBA" id="ARBA00022771"/>
    </source>
</evidence>
<dbReference type="SUPFAM" id="SSF49599">
    <property type="entry name" value="TRAF domain-like"/>
    <property type="match status" value="1"/>
</dbReference>